<dbReference type="EMBL" id="JBHTCG010000048">
    <property type="protein sequence ID" value="MFC7387953.1"/>
    <property type="molecule type" value="Genomic_DNA"/>
</dbReference>
<keyword evidence="1" id="KW-1133">Transmembrane helix</keyword>
<keyword evidence="1" id="KW-0812">Transmembrane</keyword>
<keyword evidence="3" id="KW-1185">Reference proteome</keyword>
<name>A0ABW2PK69_9ACTN</name>
<dbReference type="Proteomes" id="UP001596496">
    <property type="component" value="Unassembled WGS sequence"/>
</dbReference>
<gene>
    <name evidence="2" type="ORF">ACFQSB_37485</name>
</gene>
<evidence type="ECO:0008006" key="4">
    <source>
        <dbReference type="Google" id="ProtNLM"/>
    </source>
</evidence>
<accession>A0ABW2PK69</accession>
<comment type="caution">
    <text evidence="2">The sequence shown here is derived from an EMBL/GenBank/DDBJ whole genome shotgun (WGS) entry which is preliminary data.</text>
</comment>
<reference evidence="3" key="1">
    <citation type="journal article" date="2019" name="Int. J. Syst. Evol. Microbiol.">
        <title>The Global Catalogue of Microorganisms (GCM) 10K type strain sequencing project: providing services to taxonomists for standard genome sequencing and annotation.</title>
        <authorList>
            <consortium name="The Broad Institute Genomics Platform"/>
            <consortium name="The Broad Institute Genome Sequencing Center for Infectious Disease"/>
            <person name="Wu L."/>
            <person name="Ma J."/>
        </authorList>
    </citation>
    <scope>NUCLEOTIDE SEQUENCE [LARGE SCALE GENOMIC DNA]</scope>
    <source>
        <strain evidence="3">CECT 7649</strain>
    </source>
</reference>
<feature type="transmembrane region" description="Helical" evidence="1">
    <location>
        <begin position="5"/>
        <end position="25"/>
    </location>
</feature>
<dbReference type="RefSeq" id="WP_354847591.1">
    <property type="nucleotide sequence ID" value="NZ_JBHTCG010000048.1"/>
</dbReference>
<organism evidence="2 3">
    <name type="scientific">Sphaerisporangium rhizosphaerae</name>
    <dbReference type="NCBI Taxonomy" id="2269375"/>
    <lineage>
        <taxon>Bacteria</taxon>
        <taxon>Bacillati</taxon>
        <taxon>Actinomycetota</taxon>
        <taxon>Actinomycetes</taxon>
        <taxon>Streptosporangiales</taxon>
        <taxon>Streptosporangiaceae</taxon>
        <taxon>Sphaerisporangium</taxon>
    </lineage>
</organism>
<evidence type="ECO:0000313" key="2">
    <source>
        <dbReference type="EMBL" id="MFC7387953.1"/>
    </source>
</evidence>
<evidence type="ECO:0000313" key="3">
    <source>
        <dbReference type="Proteomes" id="UP001596496"/>
    </source>
</evidence>
<keyword evidence="1" id="KW-0472">Membrane</keyword>
<evidence type="ECO:0000256" key="1">
    <source>
        <dbReference type="SAM" id="Phobius"/>
    </source>
</evidence>
<sequence length="55" mass="5869">MARILLLIAAVIIGFMLLGTVISLVAGILKWALIIGVVVLAYMAVSRLLHSRHSA</sequence>
<feature type="transmembrane region" description="Helical" evidence="1">
    <location>
        <begin position="31"/>
        <end position="49"/>
    </location>
</feature>
<protein>
    <recommendedName>
        <fullName evidence="4">DUF1328 domain-containing protein</fullName>
    </recommendedName>
</protein>
<proteinExistence type="predicted"/>